<organism evidence="1 2">
    <name type="scientific">Quercus suber</name>
    <name type="common">Cork oak</name>
    <dbReference type="NCBI Taxonomy" id="58331"/>
    <lineage>
        <taxon>Eukaryota</taxon>
        <taxon>Viridiplantae</taxon>
        <taxon>Streptophyta</taxon>
        <taxon>Embryophyta</taxon>
        <taxon>Tracheophyta</taxon>
        <taxon>Spermatophyta</taxon>
        <taxon>Magnoliopsida</taxon>
        <taxon>eudicotyledons</taxon>
        <taxon>Gunneridae</taxon>
        <taxon>Pentapetalae</taxon>
        <taxon>rosids</taxon>
        <taxon>fabids</taxon>
        <taxon>Fagales</taxon>
        <taxon>Fagaceae</taxon>
        <taxon>Quercus</taxon>
    </lineage>
</organism>
<name>A0AAW0KLS9_QUESU</name>
<dbReference type="AlphaFoldDB" id="A0AAW0KLS9"/>
<dbReference type="GO" id="GO:0009451">
    <property type="term" value="P:RNA modification"/>
    <property type="evidence" value="ECO:0007669"/>
    <property type="project" value="InterPro"/>
</dbReference>
<dbReference type="EMBL" id="PKMF04000262">
    <property type="protein sequence ID" value="KAK7840440.1"/>
    <property type="molecule type" value="Genomic_DNA"/>
</dbReference>
<accession>A0AAW0KLS9</accession>
<protein>
    <submittedName>
        <fullName evidence="1">Pentatricopeptide repeat-containing protein</fullName>
    </submittedName>
</protein>
<proteinExistence type="predicted"/>
<feature type="non-terminal residue" evidence="1">
    <location>
        <position position="79"/>
    </location>
</feature>
<gene>
    <name evidence="1" type="primary">PCMP-A5_2</name>
    <name evidence="1" type="ORF">CFP56_016717</name>
</gene>
<dbReference type="PANTHER" id="PTHR47926:SF476">
    <property type="entry name" value="PENTATRICOPEPTIDE REPEAT-CONTAINING PROTEIN"/>
    <property type="match status" value="1"/>
</dbReference>
<sequence>MSNKYYVMPRLEHYECMIELYSQYGHINELEKFIKMMPFEPTDPIKYGCLRLGEWTAERLNDLNPSMELKFQIMVREEE</sequence>
<keyword evidence="2" id="KW-1185">Reference proteome</keyword>
<dbReference type="Proteomes" id="UP000237347">
    <property type="component" value="Unassembled WGS sequence"/>
</dbReference>
<dbReference type="GO" id="GO:0003723">
    <property type="term" value="F:RNA binding"/>
    <property type="evidence" value="ECO:0007669"/>
    <property type="project" value="InterPro"/>
</dbReference>
<dbReference type="PANTHER" id="PTHR47926">
    <property type="entry name" value="PENTATRICOPEPTIDE REPEAT-CONTAINING PROTEIN"/>
    <property type="match status" value="1"/>
</dbReference>
<dbReference type="InterPro" id="IPR046960">
    <property type="entry name" value="PPR_At4g14850-like_plant"/>
</dbReference>
<comment type="caution">
    <text evidence="1">The sequence shown here is derived from an EMBL/GenBank/DDBJ whole genome shotgun (WGS) entry which is preliminary data.</text>
</comment>
<evidence type="ECO:0000313" key="2">
    <source>
        <dbReference type="Proteomes" id="UP000237347"/>
    </source>
</evidence>
<reference evidence="1 2" key="1">
    <citation type="journal article" date="2018" name="Sci. Data">
        <title>The draft genome sequence of cork oak.</title>
        <authorList>
            <person name="Ramos A.M."/>
            <person name="Usie A."/>
            <person name="Barbosa P."/>
            <person name="Barros P.M."/>
            <person name="Capote T."/>
            <person name="Chaves I."/>
            <person name="Simoes F."/>
            <person name="Abreu I."/>
            <person name="Carrasquinho I."/>
            <person name="Faro C."/>
            <person name="Guimaraes J.B."/>
            <person name="Mendonca D."/>
            <person name="Nobrega F."/>
            <person name="Rodrigues L."/>
            <person name="Saibo N.J.M."/>
            <person name="Varela M.C."/>
            <person name="Egas C."/>
            <person name="Matos J."/>
            <person name="Miguel C.M."/>
            <person name="Oliveira M.M."/>
            <person name="Ricardo C.P."/>
            <person name="Goncalves S."/>
        </authorList>
    </citation>
    <scope>NUCLEOTIDE SEQUENCE [LARGE SCALE GENOMIC DNA]</scope>
    <source>
        <strain evidence="2">cv. HL8</strain>
    </source>
</reference>
<evidence type="ECO:0000313" key="1">
    <source>
        <dbReference type="EMBL" id="KAK7840440.1"/>
    </source>
</evidence>